<organism evidence="1 2">
    <name type="scientific">Mesorhizobium captivum</name>
    <dbReference type="NCBI Taxonomy" id="3072319"/>
    <lineage>
        <taxon>Bacteria</taxon>
        <taxon>Pseudomonadati</taxon>
        <taxon>Pseudomonadota</taxon>
        <taxon>Alphaproteobacteria</taxon>
        <taxon>Hyphomicrobiales</taxon>
        <taxon>Phyllobacteriaceae</taxon>
        <taxon>Mesorhizobium</taxon>
    </lineage>
</organism>
<keyword evidence="2" id="KW-1185">Reference proteome</keyword>
<dbReference type="InterPro" id="IPR045499">
    <property type="entry name" value="DUF6492"/>
</dbReference>
<proteinExistence type="predicted"/>
<dbReference type="EMBL" id="JAVIJC010000011">
    <property type="protein sequence ID" value="MDX8492400.1"/>
    <property type="molecule type" value="Genomic_DNA"/>
</dbReference>
<name>A0ABU4YZM0_9HYPH</name>
<accession>A0ABU4YZM0</accession>
<sequence length="318" mass="36700">MNSRFVPDAAARIEPLPRTPSAAVVTASYAPDFERCRLLCETMDRHVTGIARHYILVEHRDVALFRQLEGSRRTIVDEQDLLPRWLRVFDDPLSLFRRRIWLSFRTQPLRGWHVQQLRRIAIAAHAREDVLVFCDSDVAFLKPFDANAFWRNGKARLFRRDGVLADDGHDEHRIWSRNAGSALGIDPAKLSTHDYISTLIAWRRETVNAMRERIEETHGRDWVSVVGSARKFSECMLYGRYVDDVLEGAGHFHGSEEFCRVHWNGQALSDEEFRRFVDAMAPEQVAIGMQSFIGTDVGRIRRLIGLDARRSDCLRRAT</sequence>
<dbReference type="Pfam" id="PF20102">
    <property type="entry name" value="DUF6492"/>
    <property type="match status" value="1"/>
</dbReference>
<dbReference type="Proteomes" id="UP001271249">
    <property type="component" value="Unassembled WGS sequence"/>
</dbReference>
<evidence type="ECO:0000313" key="1">
    <source>
        <dbReference type="EMBL" id="MDX8492400.1"/>
    </source>
</evidence>
<reference evidence="1 2" key="1">
    <citation type="submission" date="2023-08" db="EMBL/GenBank/DDBJ databases">
        <title>Implementing the SeqCode for naming new Mesorhizobium species isolated from Vachellia karroo root nodules.</title>
        <authorList>
            <person name="Van Lill M."/>
        </authorList>
    </citation>
    <scope>NUCLEOTIDE SEQUENCE [LARGE SCALE GENOMIC DNA]</scope>
    <source>
        <strain evidence="1 2">VK22B</strain>
    </source>
</reference>
<evidence type="ECO:0000313" key="2">
    <source>
        <dbReference type="Proteomes" id="UP001271249"/>
    </source>
</evidence>
<protein>
    <submittedName>
        <fullName evidence="1">DUF6492 family protein</fullName>
    </submittedName>
</protein>
<comment type="caution">
    <text evidence="1">The sequence shown here is derived from an EMBL/GenBank/DDBJ whole genome shotgun (WGS) entry which is preliminary data.</text>
</comment>
<dbReference type="RefSeq" id="WP_320226391.1">
    <property type="nucleotide sequence ID" value="NZ_JAVIJB010000017.1"/>
</dbReference>
<gene>
    <name evidence="1" type="ORF">RFN29_12495</name>
</gene>